<gene>
    <name evidence="3" type="ORF">Ahy_B07g087527</name>
</gene>
<dbReference type="Proteomes" id="UP000289738">
    <property type="component" value="Chromosome B07"/>
</dbReference>
<name>A0A444YCE5_ARAHY</name>
<evidence type="ECO:0000313" key="4">
    <source>
        <dbReference type="Proteomes" id="UP000289738"/>
    </source>
</evidence>
<feature type="region of interest" description="Disordered" evidence="1">
    <location>
        <begin position="14"/>
        <end position="41"/>
    </location>
</feature>
<comment type="caution">
    <text evidence="3">The sequence shown here is derived from an EMBL/GenBank/DDBJ whole genome shotgun (WGS) entry which is preliminary data.</text>
</comment>
<sequence length="151" mass="17390">MGSQWVGACVTSRLGSNDRHRSTWRSSWVPDPPHGPQQGAQRKESFSIKITWLQDRVCHMPPSKTDPVTLRQYTRCYIMLLIGGYLMTDMSNNQMHIRWLLLLADFGRCNGLSWESAGLAWTYHSLCHAHIVTPQDSTSDVRRRGRFRPFS</sequence>
<accession>A0A444YCE5</accession>
<protein>
    <recommendedName>
        <fullName evidence="2">Aminotransferase-like plant mobile domain-containing protein</fullName>
    </recommendedName>
</protein>
<dbReference type="PANTHER" id="PTHR46033">
    <property type="entry name" value="PROTEIN MAIN-LIKE 2"/>
    <property type="match status" value="1"/>
</dbReference>
<evidence type="ECO:0000259" key="2">
    <source>
        <dbReference type="Pfam" id="PF10536"/>
    </source>
</evidence>
<keyword evidence="4" id="KW-1185">Reference proteome</keyword>
<dbReference type="InterPro" id="IPR044824">
    <property type="entry name" value="MAIN-like"/>
</dbReference>
<dbReference type="AlphaFoldDB" id="A0A444YCE5"/>
<proteinExistence type="predicted"/>
<evidence type="ECO:0000313" key="3">
    <source>
        <dbReference type="EMBL" id="RYQ99586.1"/>
    </source>
</evidence>
<reference evidence="3 4" key="1">
    <citation type="submission" date="2019-01" db="EMBL/GenBank/DDBJ databases">
        <title>Sequencing of cultivated peanut Arachis hypogaea provides insights into genome evolution and oil improvement.</title>
        <authorList>
            <person name="Chen X."/>
        </authorList>
    </citation>
    <scope>NUCLEOTIDE SEQUENCE [LARGE SCALE GENOMIC DNA]</scope>
    <source>
        <strain evidence="4">cv. Fuhuasheng</strain>
        <tissue evidence="3">Leaves</tissue>
    </source>
</reference>
<feature type="domain" description="Aminotransferase-like plant mobile" evidence="2">
    <location>
        <begin position="42"/>
        <end position="130"/>
    </location>
</feature>
<dbReference type="Pfam" id="PF10536">
    <property type="entry name" value="PMD"/>
    <property type="match status" value="1"/>
</dbReference>
<dbReference type="PANTHER" id="PTHR46033:SF8">
    <property type="entry name" value="PROTEIN MAINTENANCE OF MERISTEMS-LIKE"/>
    <property type="match status" value="1"/>
</dbReference>
<organism evidence="3 4">
    <name type="scientific">Arachis hypogaea</name>
    <name type="common">Peanut</name>
    <dbReference type="NCBI Taxonomy" id="3818"/>
    <lineage>
        <taxon>Eukaryota</taxon>
        <taxon>Viridiplantae</taxon>
        <taxon>Streptophyta</taxon>
        <taxon>Embryophyta</taxon>
        <taxon>Tracheophyta</taxon>
        <taxon>Spermatophyta</taxon>
        <taxon>Magnoliopsida</taxon>
        <taxon>eudicotyledons</taxon>
        <taxon>Gunneridae</taxon>
        <taxon>Pentapetalae</taxon>
        <taxon>rosids</taxon>
        <taxon>fabids</taxon>
        <taxon>Fabales</taxon>
        <taxon>Fabaceae</taxon>
        <taxon>Papilionoideae</taxon>
        <taxon>50 kb inversion clade</taxon>
        <taxon>dalbergioids sensu lato</taxon>
        <taxon>Dalbergieae</taxon>
        <taxon>Pterocarpus clade</taxon>
        <taxon>Arachis</taxon>
    </lineage>
</organism>
<dbReference type="GO" id="GO:0010073">
    <property type="term" value="P:meristem maintenance"/>
    <property type="evidence" value="ECO:0007669"/>
    <property type="project" value="InterPro"/>
</dbReference>
<dbReference type="EMBL" id="SDMP01000017">
    <property type="protein sequence ID" value="RYQ99586.1"/>
    <property type="molecule type" value="Genomic_DNA"/>
</dbReference>
<dbReference type="InterPro" id="IPR019557">
    <property type="entry name" value="AminoTfrase-like_pln_mobile"/>
</dbReference>
<evidence type="ECO:0000256" key="1">
    <source>
        <dbReference type="SAM" id="MobiDB-lite"/>
    </source>
</evidence>